<feature type="binding site" evidence="6">
    <location>
        <position position="210"/>
    </location>
    <ligand>
        <name>substrate</name>
    </ligand>
</feature>
<evidence type="ECO:0000256" key="1">
    <source>
        <dbReference type="ARBA" id="ARBA00001311"/>
    </source>
</evidence>
<dbReference type="SUPFAM" id="SSF75304">
    <property type="entry name" value="Amidase signature (AS) enzymes"/>
    <property type="match status" value="1"/>
</dbReference>
<feature type="active site" description="Charge relay system" evidence="5">
    <location>
        <position position="131"/>
    </location>
</feature>
<dbReference type="InterPro" id="IPR023631">
    <property type="entry name" value="Amidase_dom"/>
</dbReference>
<dbReference type="EMBL" id="MPUK01000005">
    <property type="protein sequence ID" value="ONH67150.1"/>
    <property type="molecule type" value="Genomic_DNA"/>
</dbReference>
<organism evidence="8 9">
    <name type="scientific">Cyberlindnera fabianii</name>
    <name type="common">Yeast</name>
    <name type="synonym">Hansenula fabianii</name>
    <dbReference type="NCBI Taxonomy" id="36022"/>
    <lineage>
        <taxon>Eukaryota</taxon>
        <taxon>Fungi</taxon>
        <taxon>Dikarya</taxon>
        <taxon>Ascomycota</taxon>
        <taxon>Saccharomycotina</taxon>
        <taxon>Saccharomycetes</taxon>
        <taxon>Phaffomycetales</taxon>
        <taxon>Phaffomycetaceae</taxon>
        <taxon>Cyberlindnera</taxon>
    </lineage>
</organism>
<evidence type="ECO:0000256" key="5">
    <source>
        <dbReference type="PIRSR" id="PIRSR001221-1"/>
    </source>
</evidence>
<dbReference type="InterPro" id="IPR036928">
    <property type="entry name" value="AS_sf"/>
</dbReference>
<feature type="active site" description="Acyl-ester intermediate" evidence="5">
    <location>
        <position position="234"/>
    </location>
</feature>
<comment type="caution">
    <text evidence="8">The sequence shown here is derived from an EMBL/GenBank/DDBJ whole genome shotgun (WGS) entry which is preliminary data.</text>
</comment>
<dbReference type="PANTHER" id="PTHR46072:SF11">
    <property type="entry name" value="AMIDASE-RELATED"/>
    <property type="match status" value="1"/>
</dbReference>
<dbReference type="STRING" id="36022.A0A1V2L5Y1"/>
<keyword evidence="4" id="KW-0378">Hydrolase</keyword>
<accession>A0A1V2L5Y1</accession>
<dbReference type="Gene3D" id="3.90.1300.10">
    <property type="entry name" value="Amidase signature (AS) domain"/>
    <property type="match status" value="1"/>
</dbReference>
<evidence type="ECO:0000313" key="9">
    <source>
        <dbReference type="Proteomes" id="UP000189513"/>
    </source>
</evidence>
<feature type="binding site" evidence="6">
    <location>
        <position position="184"/>
    </location>
    <ligand>
        <name>substrate</name>
    </ligand>
</feature>
<dbReference type="EC" id="3.5.1.4" evidence="3"/>
<dbReference type="Pfam" id="PF01425">
    <property type="entry name" value="Amidase"/>
    <property type="match status" value="1"/>
</dbReference>
<dbReference type="PROSITE" id="PS00571">
    <property type="entry name" value="AMIDASES"/>
    <property type="match status" value="1"/>
</dbReference>
<evidence type="ECO:0000256" key="3">
    <source>
        <dbReference type="ARBA" id="ARBA00012922"/>
    </source>
</evidence>
<dbReference type="OMA" id="DPEFYHG"/>
<comment type="catalytic activity">
    <reaction evidence="1">
        <text>a monocarboxylic acid amide + H2O = a monocarboxylate + NH4(+)</text>
        <dbReference type="Rhea" id="RHEA:12020"/>
        <dbReference type="ChEBI" id="CHEBI:15377"/>
        <dbReference type="ChEBI" id="CHEBI:28938"/>
        <dbReference type="ChEBI" id="CHEBI:35757"/>
        <dbReference type="ChEBI" id="CHEBI:83628"/>
        <dbReference type="EC" id="3.5.1.4"/>
    </reaction>
</comment>
<feature type="binding site" evidence="6">
    <location>
        <begin position="231"/>
        <end position="234"/>
    </location>
    <ligand>
        <name>substrate</name>
    </ligand>
</feature>
<sequence length="550" mass="60792">MSYKDISAKKRAERDSKFKPEWLVPEEELPGPEVLDVLQWPVSSGYLSASEIEITEAPIATIRANIKSKKWTAVTIAKAFMHRATIAHQLVNCLTEVFFDLGLEMAASLDKYYEETGQLIGPYHGIPISLKDNLIIRGQPASIGVVCLAYDPPSFTEEDESPNVKTLRSLGAVFYVKTSVPTAMMIGETMNNLYGYTLNPFNRNLTCGGSSGGEGALVAMKGSVFGIGGDIGGSLRIPSAFQNLFTLRATSGRLPGGGRAALVGLESVPSVQGPMARELCIVEEYCQIMTDLDKNMENLDVKFVPYGWRQDVDLPEKLTFAIAREDDKVHPYPSILRGMDIVIEKLKSAGHEIIEWDPTGQGEFDQLVHSFFTSDGGNKIKKLHEATGEPFFEFMHIYRDAKEISVSDLWDMQSKRNGIVKKFIKRWDGTAKLTSSGKPIDGLLLPTSPYSGAPLNKNQYCGYTSVFNGLDWPAGTVPVTRADKEIDLKEVDYKPKNDTDQLCYDSYDADKCHGGAISVQVVGRKLQDEKVLKMMKIVAQCCGTLDYWTT</sequence>
<dbReference type="PANTHER" id="PTHR46072">
    <property type="entry name" value="AMIDASE-RELATED-RELATED"/>
    <property type="match status" value="1"/>
</dbReference>
<keyword evidence="9" id="KW-1185">Reference proteome</keyword>
<name>A0A1V2L5Y1_CYBFA</name>
<feature type="active site" description="Charge relay system" evidence="5">
    <location>
        <position position="210"/>
    </location>
</feature>
<proteinExistence type="inferred from homology"/>
<protein>
    <recommendedName>
        <fullName evidence="3">amidase</fullName>
        <ecNumber evidence="3">3.5.1.4</ecNumber>
    </recommendedName>
</protein>
<dbReference type="VEuPathDB" id="FungiDB:BON22_3268"/>
<evidence type="ECO:0000256" key="6">
    <source>
        <dbReference type="PIRSR" id="PIRSR001221-2"/>
    </source>
</evidence>
<dbReference type="PIRSF" id="PIRSF001221">
    <property type="entry name" value="Amidase_fungi"/>
    <property type="match status" value="1"/>
</dbReference>
<dbReference type="Proteomes" id="UP000189513">
    <property type="component" value="Unassembled WGS sequence"/>
</dbReference>
<evidence type="ECO:0000259" key="7">
    <source>
        <dbReference type="Pfam" id="PF01425"/>
    </source>
</evidence>
<dbReference type="AlphaFoldDB" id="A0A1V2L5Y1"/>
<evidence type="ECO:0000313" key="8">
    <source>
        <dbReference type="EMBL" id="ONH67150.1"/>
    </source>
</evidence>
<feature type="domain" description="Amidase" evidence="7">
    <location>
        <begin position="77"/>
        <end position="532"/>
    </location>
</feature>
<evidence type="ECO:0000256" key="4">
    <source>
        <dbReference type="ARBA" id="ARBA00022801"/>
    </source>
</evidence>
<evidence type="ECO:0000256" key="2">
    <source>
        <dbReference type="ARBA" id="ARBA00009199"/>
    </source>
</evidence>
<dbReference type="GO" id="GO:0004040">
    <property type="term" value="F:amidase activity"/>
    <property type="evidence" value="ECO:0007669"/>
    <property type="project" value="UniProtKB-EC"/>
</dbReference>
<gene>
    <name evidence="8" type="ORF">BON22_3268</name>
</gene>
<reference evidence="9" key="1">
    <citation type="journal article" date="2017" name="Genome Announc.">
        <title>Genome sequences of Cyberlindnera fabianii 65, Pichia kudriavzevii 129, and Saccharomyces cerevisiae 131 isolated from fermented masau fruits in Zimbabwe.</title>
        <authorList>
            <person name="van Rijswijck I.M.H."/>
            <person name="Derks M.F.L."/>
            <person name="Abee T."/>
            <person name="de Ridder D."/>
            <person name="Smid E.J."/>
        </authorList>
    </citation>
    <scope>NUCLEOTIDE SEQUENCE [LARGE SCALE GENOMIC DNA]</scope>
    <source>
        <strain evidence="9">65</strain>
    </source>
</reference>
<dbReference type="InterPro" id="IPR020556">
    <property type="entry name" value="Amidase_CS"/>
</dbReference>
<comment type="similarity">
    <text evidence="2">Belongs to the amidase family.</text>
</comment>